<name>A0A2R5GQK7_9STRA</name>
<accession>A0A2R5GQK7</accession>
<sequence length="581" mass="62405">MINNETNHHNPGAVDPEAQQQQSNLPPESFSFSPTEDKREDEIDDVKKPEFERQPDAPCWPTFTSGWWNQFSTAQKIGLVGGPLLAIIACCIEISDEHPDANEALGMTILIVFFWIFEVVPIPVTSLMPLVLYPLAGVQRGRTLAGVYYNHVSFLFLGAFLVVLAIEEAMAHKRFALWALKFCGTKPRLVLLGFMLITGLVSMFASNTSTTILMLPVIKGFLEGRTDSPDGKRFEKASLLGIAFAATTGGTGTIIGTIPNLVFSLLYSGTFPAAPAITFQNWMAFAFPIAFIMLFVSWGVLCLIFLRGVSIDLNAEGLARERRALGPMTRDEMVLGIVLALMVLLWLIRPYAISPFIGTCAADTSLKSESACEAIDGNVWTSFINDGTIAIIGGIALYFIPSSSRSGEMLLTESAFKRLPWGVVLLLGAGFAIANAVAASGLSTEISYIIVGVADLSPIAIVAVVVVIVSLITELISNAAAITLFGPILLELAVQQQINPLLLGLPATVAASLAFVLPTATPPSAIAFASGKITFYDMAKGGIFVKIIGIVLTIPFVFLTGKVFGDLNTFPEWAQTSLEAN</sequence>
<keyword evidence="8" id="KW-1185">Reference proteome</keyword>
<comment type="caution">
    <text evidence="7">The sequence shown here is derived from an EMBL/GenBank/DDBJ whole genome shotgun (WGS) entry which is preliminary data.</text>
</comment>
<feature type="compositionally biased region" description="Polar residues" evidence="5">
    <location>
        <begin position="18"/>
        <end position="34"/>
    </location>
</feature>
<gene>
    <name evidence="7" type="ORF">FCC1311_068612</name>
</gene>
<feature type="transmembrane region" description="Helical" evidence="6">
    <location>
        <begin position="107"/>
        <end position="135"/>
    </location>
</feature>
<evidence type="ECO:0000256" key="2">
    <source>
        <dbReference type="ARBA" id="ARBA00022692"/>
    </source>
</evidence>
<feature type="transmembrane region" description="Helical" evidence="6">
    <location>
        <begin position="543"/>
        <end position="564"/>
    </location>
</feature>
<dbReference type="GO" id="GO:0005886">
    <property type="term" value="C:plasma membrane"/>
    <property type="evidence" value="ECO:0007669"/>
    <property type="project" value="TreeGrafter"/>
</dbReference>
<evidence type="ECO:0000313" key="8">
    <source>
        <dbReference type="Proteomes" id="UP000241890"/>
    </source>
</evidence>
<keyword evidence="4 6" id="KW-0472">Membrane</keyword>
<dbReference type="InterPro" id="IPR001898">
    <property type="entry name" value="SLC13A/DASS"/>
</dbReference>
<dbReference type="PANTHER" id="PTHR10283:SF82">
    <property type="entry name" value="SOLUTE CARRIER FAMILY 13 MEMBER 2"/>
    <property type="match status" value="1"/>
</dbReference>
<dbReference type="GO" id="GO:0015556">
    <property type="term" value="F:C4-dicarboxylate transmembrane transporter activity"/>
    <property type="evidence" value="ECO:0007669"/>
    <property type="project" value="UniProtKB-ARBA"/>
</dbReference>
<evidence type="ECO:0000313" key="7">
    <source>
        <dbReference type="EMBL" id="GBG30641.1"/>
    </source>
</evidence>
<evidence type="ECO:0000256" key="5">
    <source>
        <dbReference type="SAM" id="MobiDB-lite"/>
    </source>
</evidence>
<dbReference type="OrthoDB" id="6493944at2759"/>
<dbReference type="Pfam" id="PF00939">
    <property type="entry name" value="Na_sulph_symp"/>
    <property type="match status" value="1"/>
</dbReference>
<organism evidence="7 8">
    <name type="scientific">Hondaea fermentalgiana</name>
    <dbReference type="NCBI Taxonomy" id="2315210"/>
    <lineage>
        <taxon>Eukaryota</taxon>
        <taxon>Sar</taxon>
        <taxon>Stramenopiles</taxon>
        <taxon>Bigyra</taxon>
        <taxon>Labyrinthulomycetes</taxon>
        <taxon>Thraustochytrida</taxon>
        <taxon>Thraustochytriidae</taxon>
        <taxon>Hondaea</taxon>
    </lineage>
</organism>
<comment type="subcellular location">
    <subcellularLocation>
        <location evidence="1">Membrane</location>
        <topology evidence="1">Multi-pass membrane protein</topology>
    </subcellularLocation>
</comment>
<evidence type="ECO:0000256" key="4">
    <source>
        <dbReference type="ARBA" id="ARBA00023136"/>
    </source>
</evidence>
<feature type="transmembrane region" description="Helical" evidence="6">
    <location>
        <begin position="147"/>
        <end position="166"/>
    </location>
</feature>
<feature type="transmembrane region" description="Helical" evidence="6">
    <location>
        <begin position="189"/>
        <end position="218"/>
    </location>
</feature>
<keyword evidence="3 6" id="KW-1133">Transmembrane helix</keyword>
<keyword evidence="2 6" id="KW-0812">Transmembrane</keyword>
<feature type="transmembrane region" description="Helical" evidence="6">
    <location>
        <begin position="379"/>
        <end position="400"/>
    </location>
</feature>
<dbReference type="PANTHER" id="PTHR10283">
    <property type="entry name" value="SOLUTE CARRIER FAMILY 13 MEMBER"/>
    <property type="match status" value="1"/>
</dbReference>
<feature type="transmembrane region" description="Helical" evidence="6">
    <location>
        <begin position="421"/>
        <end position="442"/>
    </location>
</feature>
<proteinExistence type="predicted"/>
<feature type="compositionally biased region" description="Basic and acidic residues" evidence="5">
    <location>
        <begin position="35"/>
        <end position="55"/>
    </location>
</feature>
<evidence type="ECO:0000256" key="3">
    <source>
        <dbReference type="ARBA" id="ARBA00022989"/>
    </source>
</evidence>
<evidence type="ECO:0000256" key="6">
    <source>
        <dbReference type="SAM" id="Phobius"/>
    </source>
</evidence>
<feature type="transmembrane region" description="Helical" evidence="6">
    <location>
        <begin position="479"/>
        <end position="498"/>
    </location>
</feature>
<dbReference type="EMBL" id="BEYU01000080">
    <property type="protein sequence ID" value="GBG30641.1"/>
    <property type="molecule type" value="Genomic_DNA"/>
</dbReference>
<feature type="region of interest" description="Disordered" evidence="5">
    <location>
        <begin position="1"/>
        <end position="55"/>
    </location>
</feature>
<feature type="transmembrane region" description="Helical" evidence="6">
    <location>
        <begin position="510"/>
        <end position="531"/>
    </location>
</feature>
<feature type="transmembrane region" description="Helical" evidence="6">
    <location>
        <begin position="332"/>
        <end position="348"/>
    </location>
</feature>
<evidence type="ECO:0000256" key="1">
    <source>
        <dbReference type="ARBA" id="ARBA00004141"/>
    </source>
</evidence>
<protein>
    <submittedName>
        <fullName evidence="7">Solute carrier family 13 member 5</fullName>
    </submittedName>
</protein>
<dbReference type="AlphaFoldDB" id="A0A2R5GQK7"/>
<reference evidence="7 8" key="1">
    <citation type="submission" date="2017-12" db="EMBL/GenBank/DDBJ databases">
        <title>Sequencing, de novo assembly and annotation of complete genome of a new Thraustochytrid species, strain FCC1311.</title>
        <authorList>
            <person name="Sedici K."/>
            <person name="Godart F."/>
            <person name="Aiese Cigliano R."/>
            <person name="Sanseverino W."/>
            <person name="Barakat M."/>
            <person name="Ortet P."/>
            <person name="Marechal E."/>
            <person name="Cagnac O."/>
            <person name="Amato A."/>
        </authorList>
    </citation>
    <scope>NUCLEOTIDE SEQUENCE [LARGE SCALE GENOMIC DNA]</scope>
</reference>
<dbReference type="GO" id="GO:0005310">
    <property type="term" value="F:dicarboxylic acid transmembrane transporter activity"/>
    <property type="evidence" value="ECO:0007669"/>
    <property type="project" value="UniProtKB-ARBA"/>
</dbReference>
<feature type="transmembrane region" description="Helical" evidence="6">
    <location>
        <begin position="448"/>
        <end position="472"/>
    </location>
</feature>
<feature type="transmembrane region" description="Helical" evidence="6">
    <location>
        <begin position="282"/>
        <end position="306"/>
    </location>
</feature>
<dbReference type="Proteomes" id="UP000241890">
    <property type="component" value="Unassembled WGS sequence"/>
</dbReference>
<dbReference type="InParanoid" id="A0A2R5GQK7"/>
<feature type="transmembrane region" description="Helical" evidence="6">
    <location>
        <begin position="239"/>
        <end position="262"/>
    </location>
</feature>